<dbReference type="GO" id="GO:0016567">
    <property type="term" value="P:protein ubiquitination"/>
    <property type="evidence" value="ECO:0007669"/>
    <property type="project" value="InterPro"/>
</dbReference>
<reference evidence="4" key="2">
    <citation type="submission" date="2021-04" db="EMBL/GenBank/DDBJ databases">
        <authorList>
            <person name="Podell S."/>
        </authorList>
    </citation>
    <scope>NUCLEOTIDE SEQUENCE</scope>
    <source>
        <strain evidence="4">Hildebrandi</strain>
    </source>
</reference>
<keyword evidence="1" id="KW-0862">Zinc</keyword>
<comment type="caution">
    <text evidence="4">The sequence shown here is derived from an EMBL/GenBank/DDBJ whole genome shotgun (WGS) entry which is preliminary data.</text>
</comment>
<reference evidence="4" key="1">
    <citation type="journal article" date="2021" name="Sci. Rep.">
        <title>Diploid genomic architecture of Nitzschia inconspicua, an elite biomass production diatom.</title>
        <authorList>
            <person name="Oliver A."/>
            <person name="Podell S."/>
            <person name="Pinowska A."/>
            <person name="Traller J.C."/>
            <person name="Smith S.R."/>
            <person name="McClure R."/>
            <person name="Beliaev A."/>
            <person name="Bohutskyi P."/>
            <person name="Hill E.A."/>
            <person name="Rabines A."/>
            <person name="Zheng H."/>
            <person name="Allen L.Z."/>
            <person name="Kuo A."/>
            <person name="Grigoriev I.V."/>
            <person name="Allen A.E."/>
            <person name="Hazlebeck D."/>
            <person name="Allen E.E."/>
        </authorList>
    </citation>
    <scope>NUCLEOTIDE SEQUENCE</scope>
    <source>
        <strain evidence="4">Hildebrandi</strain>
    </source>
</reference>
<dbReference type="PANTHER" id="PTHR15302">
    <property type="entry name" value="E3 UBIQUITIN-PROTEIN LIGASE RNF103"/>
    <property type="match status" value="1"/>
</dbReference>
<keyword evidence="1" id="KW-0479">Metal-binding</keyword>
<dbReference type="PANTHER" id="PTHR15302:SF0">
    <property type="entry name" value="E3 UBIQUITIN-PROTEIN LIGASE RNF103"/>
    <property type="match status" value="1"/>
</dbReference>
<protein>
    <submittedName>
        <fullName evidence="4">Ring finger domain containing protein</fullName>
    </submittedName>
</protein>
<dbReference type="OrthoDB" id="49515at2759"/>
<dbReference type="GO" id="GO:0008270">
    <property type="term" value="F:zinc ion binding"/>
    <property type="evidence" value="ECO:0007669"/>
    <property type="project" value="UniProtKB-KW"/>
</dbReference>
<dbReference type="InterPro" id="IPR001841">
    <property type="entry name" value="Znf_RING"/>
</dbReference>
<evidence type="ECO:0000313" key="5">
    <source>
        <dbReference type="Proteomes" id="UP000693970"/>
    </source>
</evidence>
<dbReference type="CDD" id="cd16473">
    <property type="entry name" value="RING-H2_RNF103"/>
    <property type="match status" value="1"/>
</dbReference>
<dbReference type="PROSITE" id="PS50089">
    <property type="entry name" value="ZF_RING_2"/>
    <property type="match status" value="1"/>
</dbReference>
<dbReference type="Pfam" id="PF13639">
    <property type="entry name" value="zf-RING_2"/>
    <property type="match status" value="1"/>
</dbReference>
<sequence length="260" mass="29651">MLQIFRQNTGATAISGETSRTRQTNFFSLSVDPARSVTSRRHFHGGSNRSRRSRRETNPSNKIASTANLLHMRLRGLGDAEYMLEENAKFHDDCVICTEAFANDDVVCQLPCGHIHHSHCILSWLHHNRDTCPTCRQSVNKKKNAATHSNEENTDEDDSDEMLIRQQQKAVLQKNHNFDLIMRRILRAQEEQDQQPQLQGTAAEDHCDFDADCFEETITRSLNDGTLVPTSSHTRRSSCSNSSVCYSDWLVDDLEEFLKV</sequence>
<keyword evidence="5" id="KW-1185">Reference proteome</keyword>
<feature type="compositionally biased region" description="Basic residues" evidence="2">
    <location>
        <begin position="38"/>
        <end position="54"/>
    </location>
</feature>
<evidence type="ECO:0000313" key="4">
    <source>
        <dbReference type="EMBL" id="KAG7342857.1"/>
    </source>
</evidence>
<evidence type="ECO:0000259" key="3">
    <source>
        <dbReference type="PROSITE" id="PS50089"/>
    </source>
</evidence>
<gene>
    <name evidence="4" type="ORF">IV203_020801</name>
</gene>
<dbReference type="GO" id="GO:0005783">
    <property type="term" value="C:endoplasmic reticulum"/>
    <property type="evidence" value="ECO:0007669"/>
    <property type="project" value="TreeGrafter"/>
</dbReference>
<dbReference type="EMBL" id="JAGRRH010000024">
    <property type="protein sequence ID" value="KAG7342857.1"/>
    <property type="molecule type" value="Genomic_DNA"/>
</dbReference>
<evidence type="ECO:0000256" key="2">
    <source>
        <dbReference type="SAM" id="MobiDB-lite"/>
    </source>
</evidence>
<feature type="domain" description="RING-type" evidence="3">
    <location>
        <begin position="94"/>
        <end position="136"/>
    </location>
</feature>
<dbReference type="GO" id="GO:0004842">
    <property type="term" value="F:ubiquitin-protein transferase activity"/>
    <property type="evidence" value="ECO:0007669"/>
    <property type="project" value="InterPro"/>
</dbReference>
<keyword evidence="1" id="KW-0863">Zinc-finger</keyword>
<dbReference type="SMART" id="SM00184">
    <property type="entry name" value="RING"/>
    <property type="match status" value="1"/>
</dbReference>
<dbReference type="InterPro" id="IPR042494">
    <property type="entry name" value="RNF103"/>
</dbReference>
<dbReference type="Proteomes" id="UP000693970">
    <property type="component" value="Unassembled WGS sequence"/>
</dbReference>
<organism evidence="4 5">
    <name type="scientific">Nitzschia inconspicua</name>
    <dbReference type="NCBI Taxonomy" id="303405"/>
    <lineage>
        <taxon>Eukaryota</taxon>
        <taxon>Sar</taxon>
        <taxon>Stramenopiles</taxon>
        <taxon>Ochrophyta</taxon>
        <taxon>Bacillariophyta</taxon>
        <taxon>Bacillariophyceae</taxon>
        <taxon>Bacillariophycidae</taxon>
        <taxon>Bacillariales</taxon>
        <taxon>Bacillariaceae</taxon>
        <taxon>Nitzschia</taxon>
    </lineage>
</organism>
<dbReference type="AlphaFoldDB" id="A0A9K3KFP6"/>
<feature type="region of interest" description="Disordered" evidence="2">
    <location>
        <begin position="139"/>
        <end position="160"/>
    </location>
</feature>
<proteinExistence type="predicted"/>
<dbReference type="GO" id="GO:0036503">
    <property type="term" value="P:ERAD pathway"/>
    <property type="evidence" value="ECO:0007669"/>
    <property type="project" value="TreeGrafter"/>
</dbReference>
<evidence type="ECO:0000256" key="1">
    <source>
        <dbReference type="PROSITE-ProRule" id="PRU00175"/>
    </source>
</evidence>
<feature type="region of interest" description="Disordered" evidence="2">
    <location>
        <begin position="37"/>
        <end position="62"/>
    </location>
</feature>
<name>A0A9K3KFP6_9STRA</name>
<accession>A0A9K3KFP6</accession>